<dbReference type="Proteomes" id="UP000009315">
    <property type="component" value="Unassembled WGS sequence"/>
</dbReference>
<evidence type="ECO:0000256" key="1">
    <source>
        <dbReference type="SAM" id="MobiDB-lite"/>
    </source>
</evidence>
<proteinExistence type="predicted"/>
<evidence type="ECO:0000313" key="2">
    <source>
        <dbReference type="EMBL" id="CCO09472.1"/>
    </source>
</evidence>
<name>K8E159_9FIRM</name>
<dbReference type="STRING" id="1121428.DESHY_90004"/>
<dbReference type="SUPFAM" id="SSF53300">
    <property type="entry name" value="vWA-like"/>
    <property type="match status" value="1"/>
</dbReference>
<evidence type="ECO:0000313" key="3">
    <source>
        <dbReference type="Proteomes" id="UP000009315"/>
    </source>
</evidence>
<dbReference type="AlphaFoldDB" id="K8E159"/>
<dbReference type="EMBL" id="CAOS01000016">
    <property type="protein sequence ID" value="CCO09472.1"/>
    <property type="molecule type" value="Genomic_DNA"/>
</dbReference>
<reference evidence="2 3" key="1">
    <citation type="journal article" date="2013" name="Genome Announc.">
        <title>Genome Sequence of the Sulfate-Reducing Bacterium Desulfotomaculum hydrothermale Lam5(T).</title>
        <authorList>
            <person name="Amin O."/>
            <person name="Fardeau M.L."/>
            <person name="Valette O."/>
            <person name="Hirschler-Rea A."/>
            <person name="Barbe V."/>
            <person name="Medigue C."/>
            <person name="Vacherie B."/>
            <person name="Ollivier B."/>
            <person name="Bertin P.N."/>
            <person name="Dolla A."/>
        </authorList>
    </citation>
    <scope>NUCLEOTIDE SEQUENCE [LARGE SCALE GENOMIC DNA]</scope>
    <source>
        <strain evidence="3">Lam5 / DSM 18033</strain>
    </source>
</reference>
<dbReference type="eggNOG" id="COG2718">
    <property type="taxonomic scope" value="Bacteria"/>
</dbReference>
<protein>
    <recommendedName>
        <fullName evidence="4">Sporulation protein YhbH</fullName>
    </recommendedName>
</protein>
<dbReference type="InterPro" id="IPR036465">
    <property type="entry name" value="vWFA_dom_sf"/>
</dbReference>
<accession>K8E159</accession>
<sequence length="389" mass="44841">MMAVTYQFIITREDWSLHRKGEVDQHRHREKVREAIKKNLADIVSEEAIIMSDGRRVVKIPIRSLEQYRFRYDSRKQKHAGQGDGKSKVGDVIGSDSQQAPGQGPGAGEDPGQDYYEADVTIEEIEQIVFEELSLPNLQEKKNKKLASQSLEFKDVRRYGLQSNIDRKRTILEVLKRNALHGTPGLHGITPEDLRYKTWEVVPKFESSAVVLAMMDTSGSMGPFEKYIARSFFFWMVRFLRTKYENVEIVFLAHHTEAKEVTEEEFFTKGESGGTRCSSVYQLALEIINTRYPQEDYNIYAFHFSDGDNLTSDNEKCIRLIDQLLLKCNLVGYGEIEGPYYYTSTLNSYYKRITHSRFVSVSIRDKTGVYPALKAFFKKTEQGEGRLNE</sequence>
<organism evidence="2 3">
    <name type="scientific">Desulforamulus hydrothermalis Lam5 = DSM 18033</name>
    <dbReference type="NCBI Taxonomy" id="1121428"/>
    <lineage>
        <taxon>Bacteria</taxon>
        <taxon>Bacillati</taxon>
        <taxon>Bacillota</taxon>
        <taxon>Clostridia</taxon>
        <taxon>Eubacteriales</taxon>
        <taxon>Peptococcaceae</taxon>
        <taxon>Desulforamulus</taxon>
    </lineage>
</organism>
<comment type="caution">
    <text evidence="2">The sequence shown here is derived from an EMBL/GenBank/DDBJ whole genome shotgun (WGS) entry which is preliminary data.</text>
</comment>
<dbReference type="NCBIfam" id="TIGR02877">
    <property type="entry name" value="spore_yhbH"/>
    <property type="match status" value="1"/>
</dbReference>
<dbReference type="PANTHER" id="PTHR30510:SF2">
    <property type="entry name" value="UPF0229 PROTEIN YEAH"/>
    <property type="match status" value="1"/>
</dbReference>
<dbReference type="InterPro" id="IPR014230">
    <property type="entry name" value="Spore_YhbH"/>
</dbReference>
<dbReference type="InterPro" id="IPR006698">
    <property type="entry name" value="UPF0229"/>
</dbReference>
<dbReference type="PANTHER" id="PTHR30510">
    <property type="entry name" value="UPF0229 PROTEIN YEAH"/>
    <property type="match status" value="1"/>
</dbReference>
<dbReference type="Pfam" id="PF04285">
    <property type="entry name" value="DUF444"/>
    <property type="match status" value="2"/>
</dbReference>
<gene>
    <name evidence="2" type="ORF">DESHY_90004</name>
</gene>
<keyword evidence="3" id="KW-1185">Reference proteome</keyword>
<feature type="region of interest" description="Disordered" evidence="1">
    <location>
        <begin position="74"/>
        <end position="114"/>
    </location>
</feature>
<evidence type="ECO:0008006" key="4">
    <source>
        <dbReference type="Google" id="ProtNLM"/>
    </source>
</evidence>